<dbReference type="EMBL" id="JACHEO010000014">
    <property type="protein sequence ID" value="MBB5348671.1"/>
    <property type="molecule type" value="Genomic_DNA"/>
</dbReference>
<keyword evidence="1" id="KW-1133">Transmembrane helix</keyword>
<dbReference type="Pfam" id="PF09945">
    <property type="entry name" value="DUF2177"/>
    <property type="match status" value="1"/>
</dbReference>
<dbReference type="RefSeq" id="WP_183351506.1">
    <property type="nucleotide sequence ID" value="NZ_JACHEO010000014.1"/>
</dbReference>
<comment type="caution">
    <text evidence="2">The sequence shown here is derived from an EMBL/GenBank/DDBJ whole genome shotgun (WGS) entry which is preliminary data.</text>
</comment>
<accession>A0A840V6L7</accession>
<evidence type="ECO:0000256" key="1">
    <source>
        <dbReference type="SAM" id="Phobius"/>
    </source>
</evidence>
<sequence>MNTAFWLKLYLLTVPVFFLIDMIWLGLVARNFYREQLHSLLSPQVNWTAALLFYFIYIAGILFFAVRPGLEAGSLGRACLSGALFGFFTYATYDLTNLATLRDWPVLVSVVDIGWGTLLCTLVSGAAYLIGARLG</sequence>
<organism evidence="2 3">
    <name type="scientific">Desulfoprunum benzoelyticum</name>
    <dbReference type="NCBI Taxonomy" id="1506996"/>
    <lineage>
        <taxon>Bacteria</taxon>
        <taxon>Pseudomonadati</taxon>
        <taxon>Thermodesulfobacteriota</taxon>
        <taxon>Desulfobulbia</taxon>
        <taxon>Desulfobulbales</taxon>
        <taxon>Desulfobulbaceae</taxon>
        <taxon>Desulfoprunum</taxon>
    </lineage>
</organism>
<feature type="transmembrane region" description="Helical" evidence="1">
    <location>
        <begin position="113"/>
        <end position="131"/>
    </location>
</feature>
<protein>
    <submittedName>
        <fullName evidence="2">Putative membrane protein</fullName>
    </submittedName>
</protein>
<evidence type="ECO:0000313" key="2">
    <source>
        <dbReference type="EMBL" id="MBB5348671.1"/>
    </source>
</evidence>
<reference evidence="2 3" key="1">
    <citation type="submission" date="2020-08" db="EMBL/GenBank/DDBJ databases">
        <title>Genomic Encyclopedia of Type Strains, Phase IV (KMG-IV): sequencing the most valuable type-strain genomes for metagenomic binning, comparative biology and taxonomic classification.</title>
        <authorList>
            <person name="Goeker M."/>
        </authorList>
    </citation>
    <scope>NUCLEOTIDE SEQUENCE [LARGE SCALE GENOMIC DNA]</scope>
    <source>
        <strain evidence="2 3">DSM 28570</strain>
    </source>
</reference>
<feature type="transmembrane region" description="Helical" evidence="1">
    <location>
        <begin position="75"/>
        <end position="93"/>
    </location>
</feature>
<name>A0A840V6L7_9BACT</name>
<gene>
    <name evidence="2" type="ORF">HNQ81_002411</name>
</gene>
<feature type="transmembrane region" description="Helical" evidence="1">
    <location>
        <begin position="47"/>
        <end position="66"/>
    </location>
</feature>
<evidence type="ECO:0000313" key="3">
    <source>
        <dbReference type="Proteomes" id="UP000539642"/>
    </source>
</evidence>
<keyword evidence="1" id="KW-0812">Transmembrane</keyword>
<dbReference type="Proteomes" id="UP000539642">
    <property type="component" value="Unassembled WGS sequence"/>
</dbReference>
<feature type="transmembrane region" description="Helical" evidence="1">
    <location>
        <begin position="7"/>
        <end position="27"/>
    </location>
</feature>
<proteinExistence type="predicted"/>
<keyword evidence="3" id="KW-1185">Reference proteome</keyword>
<dbReference type="AlphaFoldDB" id="A0A840V6L7"/>
<dbReference type="InterPro" id="IPR018687">
    <property type="entry name" value="DUF2177_membr"/>
</dbReference>
<keyword evidence="1" id="KW-0472">Membrane</keyword>